<gene>
    <name evidence="1" type="ORF">ALMOND_2B013245</name>
</gene>
<dbReference type="AlphaFoldDB" id="A0A5E4GG54"/>
<dbReference type="InParanoid" id="A0A5E4GG54"/>
<accession>A0A5E4GG54</accession>
<name>A0A5E4GG54_PRUDU</name>
<proteinExistence type="predicted"/>
<dbReference type="EMBL" id="CABIKO010000696">
    <property type="protein sequence ID" value="VVA38827.1"/>
    <property type="molecule type" value="Genomic_DNA"/>
</dbReference>
<organism evidence="1 2">
    <name type="scientific">Prunus dulcis</name>
    <name type="common">Almond</name>
    <name type="synonym">Amygdalus dulcis</name>
    <dbReference type="NCBI Taxonomy" id="3755"/>
    <lineage>
        <taxon>Eukaryota</taxon>
        <taxon>Viridiplantae</taxon>
        <taxon>Streptophyta</taxon>
        <taxon>Embryophyta</taxon>
        <taxon>Tracheophyta</taxon>
        <taxon>Spermatophyta</taxon>
        <taxon>Magnoliopsida</taxon>
        <taxon>eudicotyledons</taxon>
        <taxon>Gunneridae</taxon>
        <taxon>Pentapetalae</taxon>
        <taxon>rosids</taxon>
        <taxon>fabids</taxon>
        <taxon>Rosales</taxon>
        <taxon>Rosaceae</taxon>
        <taxon>Amygdaloideae</taxon>
        <taxon>Amygdaleae</taxon>
        <taxon>Prunus</taxon>
    </lineage>
</organism>
<dbReference type="Proteomes" id="UP000327085">
    <property type="component" value="Unassembled WGS sequence"/>
</dbReference>
<reference evidence="2" key="1">
    <citation type="journal article" date="2020" name="Plant J.">
        <title>Transposons played a major role in the diversification between the closely related almond and peach genomes: results from the almond genome sequence.</title>
        <authorList>
            <person name="Alioto T."/>
            <person name="Alexiou K.G."/>
            <person name="Bardil A."/>
            <person name="Barteri F."/>
            <person name="Castanera R."/>
            <person name="Cruz F."/>
            <person name="Dhingra A."/>
            <person name="Duval H."/>
            <person name="Fernandez I Marti A."/>
            <person name="Frias L."/>
            <person name="Galan B."/>
            <person name="Garcia J.L."/>
            <person name="Howad W."/>
            <person name="Gomez-Garrido J."/>
            <person name="Gut M."/>
            <person name="Julca I."/>
            <person name="Morata J."/>
            <person name="Puigdomenech P."/>
            <person name="Ribeca P."/>
            <person name="Rubio Cabetas M.J."/>
            <person name="Vlasova A."/>
            <person name="Wirthensohn M."/>
            <person name="Garcia-Mas J."/>
            <person name="Gabaldon T."/>
            <person name="Casacuberta J.M."/>
            <person name="Arus P."/>
        </authorList>
    </citation>
    <scope>NUCLEOTIDE SEQUENCE [LARGE SCALE GENOMIC DNA]</scope>
    <source>
        <strain evidence="2">cv. Texas</strain>
    </source>
</reference>
<protein>
    <submittedName>
        <fullName evidence="1">Uncharacterized protein</fullName>
    </submittedName>
</protein>
<evidence type="ECO:0000313" key="1">
    <source>
        <dbReference type="EMBL" id="VVA38827.1"/>
    </source>
</evidence>
<sequence length="90" mass="9766">MGRVDIMHVSCTSPLSERRSVGLTSCTGHARVPCVIDTVLVDRLQAFGETYLTLATTNKEVALVRCQTKAAKEAAIKAHATIREKNALQL</sequence>
<dbReference type="Gramene" id="VVA38827">
    <property type="protein sequence ID" value="VVA38827"/>
    <property type="gene ID" value="Prudul26B013245"/>
</dbReference>
<evidence type="ECO:0000313" key="2">
    <source>
        <dbReference type="Proteomes" id="UP000327085"/>
    </source>
</evidence>